<comment type="caution">
    <text evidence="8">The sequence shown here is derived from an EMBL/GenBank/DDBJ whole genome shotgun (WGS) entry which is preliminary data.</text>
</comment>
<dbReference type="Proteomes" id="UP000626092">
    <property type="component" value="Unassembled WGS sequence"/>
</dbReference>
<feature type="domain" description="TF-B3" evidence="7">
    <location>
        <begin position="239"/>
        <end position="345"/>
    </location>
</feature>
<dbReference type="GO" id="GO:0003677">
    <property type="term" value="F:DNA binding"/>
    <property type="evidence" value="ECO:0007669"/>
    <property type="project" value="UniProtKB-KW"/>
</dbReference>
<dbReference type="PANTHER" id="PTHR31140">
    <property type="entry name" value="B3 DOMAIN-CONTAINING TRANSCRIPTION FACTOR ABI3"/>
    <property type="match status" value="1"/>
</dbReference>
<feature type="region of interest" description="Disordered" evidence="6">
    <location>
        <begin position="467"/>
        <end position="513"/>
    </location>
</feature>
<proteinExistence type="predicted"/>
<evidence type="ECO:0000256" key="6">
    <source>
        <dbReference type="SAM" id="MobiDB-lite"/>
    </source>
</evidence>
<keyword evidence="2" id="KW-0805">Transcription regulation</keyword>
<dbReference type="GO" id="GO:0003700">
    <property type="term" value="F:DNA-binding transcription factor activity"/>
    <property type="evidence" value="ECO:0007669"/>
    <property type="project" value="InterPro"/>
</dbReference>
<protein>
    <recommendedName>
        <fullName evidence="7">TF-B3 domain-containing protein</fullName>
    </recommendedName>
</protein>
<dbReference type="GO" id="GO:0005634">
    <property type="term" value="C:nucleus"/>
    <property type="evidence" value="ECO:0007669"/>
    <property type="project" value="UniProtKB-SubCell"/>
</dbReference>
<keyword evidence="3" id="KW-0238">DNA-binding</keyword>
<dbReference type="Pfam" id="PF02362">
    <property type="entry name" value="B3"/>
    <property type="match status" value="1"/>
</dbReference>
<organism evidence="8 9">
    <name type="scientific">Rhododendron simsii</name>
    <name type="common">Sims's rhododendron</name>
    <dbReference type="NCBI Taxonomy" id="118357"/>
    <lineage>
        <taxon>Eukaryota</taxon>
        <taxon>Viridiplantae</taxon>
        <taxon>Streptophyta</taxon>
        <taxon>Embryophyta</taxon>
        <taxon>Tracheophyta</taxon>
        <taxon>Spermatophyta</taxon>
        <taxon>Magnoliopsida</taxon>
        <taxon>eudicotyledons</taxon>
        <taxon>Gunneridae</taxon>
        <taxon>Pentapetalae</taxon>
        <taxon>asterids</taxon>
        <taxon>Ericales</taxon>
        <taxon>Ericaceae</taxon>
        <taxon>Ericoideae</taxon>
        <taxon>Rhodoreae</taxon>
        <taxon>Rhododendron</taxon>
    </lineage>
</organism>
<evidence type="ECO:0000259" key="7">
    <source>
        <dbReference type="PROSITE" id="PS50863"/>
    </source>
</evidence>
<sequence length="534" mass="60277">MSPGRPPTAARRRNRPACGAGEASPHCEIQHDGKEEAPDEKNRKKRKSELMRSEKKASRNMSDISDIDTSREGKEHLEGHALSSSLSLGKDMHRLQRTGRLDISNVEEPEEELELGGIGTSREGKEPLEGHASPSSQMLGKDMHRLQRTGRLDISNVEEPEEELELGDIGTTREGKEPLEGHALPSSQTLGKDMHRLQRTGRLDISNVEEPEEELELGSRTAMISGLPTKVGENMGSFLFEVLVTPRNVYLGRLLIPVEAALKYFPSLANRQETYEEKIQITDTQNRDWPMTVKYLRSECFFVMDSNWQSFLLWNPLDGMDVIRFYKPLPVCYNNCYLVELAKRRYPGIIHELNPENFLFELPLTDVDILCKSLFIPTKEVKSHFPAVGIPAKTHHMERLYFTDERNGGWRMKIVCFRGLFRLMMEEFITERHLVEGDTIRFYKADQPSLNLHHFLIGFVKRRGDPTESRTAAIDDSTNRGGDREGDDGGGADRGGNRQSDGRGGSSSGGHTRWKFGFGDCCMALKSNARTGDS</sequence>
<dbReference type="Gene3D" id="2.40.330.10">
    <property type="entry name" value="DNA-binding pseudobarrel domain"/>
    <property type="match status" value="2"/>
</dbReference>
<dbReference type="InterPro" id="IPR003340">
    <property type="entry name" value="B3_DNA-bd"/>
</dbReference>
<gene>
    <name evidence="8" type="ORF">RHSIM_Rhsim13G0048900</name>
</gene>
<feature type="compositionally biased region" description="Basic and acidic residues" evidence="6">
    <location>
        <begin position="68"/>
        <end position="79"/>
    </location>
</feature>
<reference evidence="8" key="1">
    <citation type="submission" date="2019-11" db="EMBL/GenBank/DDBJ databases">
        <authorList>
            <person name="Liu Y."/>
            <person name="Hou J."/>
            <person name="Li T.-Q."/>
            <person name="Guan C.-H."/>
            <person name="Wu X."/>
            <person name="Wu H.-Z."/>
            <person name="Ling F."/>
            <person name="Zhang R."/>
            <person name="Shi X.-G."/>
            <person name="Ren J.-P."/>
            <person name="Chen E.-F."/>
            <person name="Sun J.-M."/>
        </authorList>
    </citation>
    <scope>NUCLEOTIDE SEQUENCE</scope>
    <source>
        <strain evidence="8">Adult_tree_wgs_1</strain>
        <tissue evidence="8">Leaves</tissue>
    </source>
</reference>
<dbReference type="OrthoDB" id="1588403at2759"/>
<dbReference type="InterPro" id="IPR015300">
    <property type="entry name" value="DNA-bd_pseudobarrel_sf"/>
</dbReference>
<feature type="region of interest" description="Disordered" evidence="6">
    <location>
        <begin position="108"/>
        <end position="141"/>
    </location>
</feature>
<comment type="subcellular location">
    <subcellularLocation>
        <location evidence="1">Nucleus</location>
    </subcellularLocation>
</comment>
<evidence type="ECO:0000313" key="8">
    <source>
        <dbReference type="EMBL" id="KAF7119745.1"/>
    </source>
</evidence>
<keyword evidence="5" id="KW-0539">Nucleus</keyword>
<evidence type="ECO:0000313" key="9">
    <source>
        <dbReference type="Proteomes" id="UP000626092"/>
    </source>
</evidence>
<evidence type="ECO:0000256" key="2">
    <source>
        <dbReference type="ARBA" id="ARBA00023015"/>
    </source>
</evidence>
<feature type="region of interest" description="Disordered" evidence="6">
    <location>
        <begin position="1"/>
        <end position="93"/>
    </location>
</feature>
<name>A0A834FY92_RHOSS</name>
<evidence type="ECO:0000256" key="1">
    <source>
        <dbReference type="ARBA" id="ARBA00004123"/>
    </source>
</evidence>
<dbReference type="EMBL" id="WJXA01000013">
    <property type="protein sequence ID" value="KAF7119745.1"/>
    <property type="molecule type" value="Genomic_DNA"/>
</dbReference>
<dbReference type="SUPFAM" id="SSF101936">
    <property type="entry name" value="DNA-binding pseudobarrel domain"/>
    <property type="match status" value="2"/>
</dbReference>
<dbReference type="PANTHER" id="PTHR31140:SF139">
    <property type="entry name" value="B3 DOMAIN-CONTAINING PROTEIN OS02G0455900-RELATED"/>
    <property type="match status" value="1"/>
</dbReference>
<dbReference type="AlphaFoldDB" id="A0A834FY92"/>
<feature type="compositionally biased region" description="Basic and acidic residues" evidence="6">
    <location>
        <begin position="28"/>
        <end position="57"/>
    </location>
</feature>
<evidence type="ECO:0000256" key="4">
    <source>
        <dbReference type="ARBA" id="ARBA00023163"/>
    </source>
</evidence>
<evidence type="ECO:0000256" key="5">
    <source>
        <dbReference type="ARBA" id="ARBA00023242"/>
    </source>
</evidence>
<keyword evidence="4" id="KW-0804">Transcription</keyword>
<dbReference type="InterPro" id="IPR044800">
    <property type="entry name" value="LEC2-like"/>
</dbReference>
<keyword evidence="9" id="KW-1185">Reference proteome</keyword>
<evidence type="ECO:0000256" key="3">
    <source>
        <dbReference type="ARBA" id="ARBA00023125"/>
    </source>
</evidence>
<accession>A0A834FY92</accession>
<dbReference type="PROSITE" id="PS50863">
    <property type="entry name" value="B3"/>
    <property type="match status" value="1"/>
</dbReference>